<evidence type="ECO:0008006" key="6">
    <source>
        <dbReference type="Google" id="ProtNLM"/>
    </source>
</evidence>
<feature type="region of interest" description="Disordered" evidence="1">
    <location>
        <begin position="178"/>
        <end position="228"/>
    </location>
</feature>
<reference evidence="4" key="2">
    <citation type="submission" date="2020-09" db="EMBL/GenBank/DDBJ databases">
        <authorList>
            <person name="Sun Q."/>
            <person name="Ohkuma M."/>
        </authorList>
    </citation>
    <scope>NUCLEOTIDE SEQUENCE</scope>
    <source>
        <strain evidence="4">JCM 4637</strain>
    </source>
</reference>
<keyword evidence="2" id="KW-1133">Transmembrane helix</keyword>
<feature type="signal peptide" evidence="3">
    <location>
        <begin position="1"/>
        <end position="34"/>
    </location>
</feature>
<name>A0A919CA91_9ACTN</name>
<evidence type="ECO:0000256" key="2">
    <source>
        <dbReference type="SAM" id="Phobius"/>
    </source>
</evidence>
<feature type="chain" id="PRO_5037379543" description="LPXTG cell wall anchor domain-containing protein" evidence="3">
    <location>
        <begin position="35"/>
        <end position="259"/>
    </location>
</feature>
<accession>A0A919CA91</accession>
<evidence type="ECO:0000313" key="4">
    <source>
        <dbReference type="EMBL" id="GHC94666.1"/>
    </source>
</evidence>
<keyword evidence="2" id="KW-0812">Transmembrane</keyword>
<organism evidence="4 5">
    <name type="scientific">Streptomyces finlayi</name>
    <dbReference type="NCBI Taxonomy" id="67296"/>
    <lineage>
        <taxon>Bacteria</taxon>
        <taxon>Bacillati</taxon>
        <taxon>Actinomycetota</taxon>
        <taxon>Actinomycetes</taxon>
        <taxon>Kitasatosporales</taxon>
        <taxon>Streptomycetaceae</taxon>
        <taxon>Streptomyces</taxon>
    </lineage>
</organism>
<dbReference type="NCBIfam" id="TIGR01167">
    <property type="entry name" value="LPXTG_anchor"/>
    <property type="match status" value="1"/>
</dbReference>
<keyword evidence="3" id="KW-0732">Signal</keyword>
<gene>
    <name evidence="4" type="ORF">GCM10010334_32910</name>
</gene>
<evidence type="ECO:0000256" key="1">
    <source>
        <dbReference type="SAM" id="MobiDB-lite"/>
    </source>
</evidence>
<protein>
    <recommendedName>
        <fullName evidence="6">LPXTG cell wall anchor domain-containing protein</fullName>
    </recommendedName>
</protein>
<evidence type="ECO:0000256" key="3">
    <source>
        <dbReference type="SAM" id="SignalP"/>
    </source>
</evidence>
<comment type="caution">
    <text evidence="4">The sequence shown here is derived from an EMBL/GenBank/DDBJ whole genome shotgun (WGS) entry which is preliminary data.</text>
</comment>
<feature type="region of interest" description="Disordered" evidence="1">
    <location>
        <begin position="36"/>
        <end position="55"/>
    </location>
</feature>
<reference evidence="4" key="1">
    <citation type="journal article" date="2014" name="Int. J. Syst. Evol. Microbiol.">
        <title>Complete genome sequence of Corynebacterium casei LMG S-19264T (=DSM 44701T), isolated from a smear-ripened cheese.</title>
        <authorList>
            <consortium name="US DOE Joint Genome Institute (JGI-PGF)"/>
            <person name="Walter F."/>
            <person name="Albersmeier A."/>
            <person name="Kalinowski J."/>
            <person name="Ruckert C."/>
        </authorList>
    </citation>
    <scope>NUCLEOTIDE SEQUENCE</scope>
    <source>
        <strain evidence="4">JCM 4637</strain>
    </source>
</reference>
<dbReference type="AlphaFoldDB" id="A0A919CA91"/>
<dbReference type="Proteomes" id="UP000638353">
    <property type="component" value="Unassembled WGS sequence"/>
</dbReference>
<dbReference type="EMBL" id="BMVC01000006">
    <property type="protein sequence ID" value="GHC94666.1"/>
    <property type="molecule type" value="Genomic_DNA"/>
</dbReference>
<dbReference type="RefSeq" id="WP_189824212.1">
    <property type="nucleotide sequence ID" value="NZ_BMVC01000006.1"/>
</dbReference>
<proteinExistence type="predicted"/>
<keyword evidence="2" id="KW-0472">Membrane</keyword>
<evidence type="ECO:0000313" key="5">
    <source>
        <dbReference type="Proteomes" id="UP000638353"/>
    </source>
</evidence>
<sequence length="259" mass="25956">MLEKIGKEITGKRAGSCLAVAAAAVLVLPSAAFAADPTPGSDKGGTPGPSAPADVKISTELPEQISVDNKTGKTKITATVANKGSKATGQITMAVVGFDGLKVDAASGCVPIPKDRLPKGSNSGFACIVADLAAGKSKSYAVDATFDTKKQGKICLPVTEGTSEKLLWQQGPVDFGTSKPTPNAPDTPLLLGTANVPFGPDAPAPVSPSPGASKPGANKPGLPKTGPDGALPLGIAGAVLLAAGGVGFWWSRRDRVTQH</sequence>
<feature type="transmembrane region" description="Helical" evidence="2">
    <location>
        <begin position="229"/>
        <end position="250"/>
    </location>
</feature>